<name>A0ABQ2F9L5_9MICO</name>
<feature type="domain" description="ABC transporter" evidence="3">
    <location>
        <begin position="37"/>
        <end position="277"/>
    </location>
</feature>
<keyword evidence="1" id="KW-0547">Nucleotide-binding</keyword>
<dbReference type="SMART" id="SM00382">
    <property type="entry name" value="AAA"/>
    <property type="match status" value="1"/>
</dbReference>
<evidence type="ECO:0000256" key="2">
    <source>
        <dbReference type="ARBA" id="ARBA00022840"/>
    </source>
</evidence>
<evidence type="ECO:0000313" key="4">
    <source>
        <dbReference type="EMBL" id="GGK74966.1"/>
    </source>
</evidence>
<dbReference type="PANTHER" id="PTHR43158:SF2">
    <property type="entry name" value="SKFA PEPTIDE EXPORT ATP-BINDING PROTEIN SKFE"/>
    <property type="match status" value="1"/>
</dbReference>
<dbReference type="GO" id="GO:0005524">
    <property type="term" value="F:ATP binding"/>
    <property type="evidence" value="ECO:0007669"/>
    <property type="project" value="UniProtKB-KW"/>
</dbReference>
<dbReference type="PANTHER" id="PTHR43158">
    <property type="entry name" value="SKFA PEPTIDE EXPORT ATP-BINDING PROTEIN SKFE"/>
    <property type="match status" value="1"/>
</dbReference>
<gene>
    <name evidence="4" type="ORF">GCM10011509_24560</name>
</gene>
<evidence type="ECO:0000313" key="5">
    <source>
        <dbReference type="Proteomes" id="UP000662111"/>
    </source>
</evidence>
<keyword evidence="2 4" id="KW-0067">ATP-binding</keyword>
<proteinExistence type="predicted"/>
<dbReference type="InterPro" id="IPR027417">
    <property type="entry name" value="P-loop_NTPase"/>
</dbReference>
<dbReference type="InterPro" id="IPR003593">
    <property type="entry name" value="AAA+_ATPase"/>
</dbReference>
<accession>A0ABQ2F9L5</accession>
<organism evidence="4 5">
    <name type="scientific">Ornithinimicrobium pekingense</name>
    <dbReference type="NCBI Taxonomy" id="384677"/>
    <lineage>
        <taxon>Bacteria</taxon>
        <taxon>Bacillati</taxon>
        <taxon>Actinomycetota</taxon>
        <taxon>Actinomycetes</taxon>
        <taxon>Micrococcales</taxon>
        <taxon>Ornithinimicrobiaceae</taxon>
        <taxon>Ornithinimicrobium</taxon>
    </lineage>
</organism>
<evidence type="ECO:0000259" key="3">
    <source>
        <dbReference type="PROSITE" id="PS50893"/>
    </source>
</evidence>
<dbReference type="Pfam" id="PF00005">
    <property type="entry name" value="ABC_tran"/>
    <property type="match status" value="1"/>
</dbReference>
<dbReference type="Proteomes" id="UP000662111">
    <property type="component" value="Unassembled WGS sequence"/>
</dbReference>
<dbReference type="PROSITE" id="PS50893">
    <property type="entry name" value="ABC_TRANSPORTER_2"/>
    <property type="match status" value="1"/>
</dbReference>
<dbReference type="InterPro" id="IPR003439">
    <property type="entry name" value="ABC_transporter-like_ATP-bd"/>
</dbReference>
<keyword evidence="5" id="KW-1185">Reference proteome</keyword>
<sequence>MAHNETRTHAGSSWCGMSPMVGNDRLARVAPIMSDVLEFAGVGVRRGNADLLRDISWSVEEGERWVVIGPNGAGKTTLLQLAAARMHPTTGVAGVLGEVLGTVDVFDLRPRIGVSSAAVADRIPDEERVSDVVVTAAYGVLGRWREQYDESDERRAEELLRALGVAHLSQRRFGTLSEGERKRVQIARALMTDPELMLLDEPAAGLDLRGREDLVGRLSLLAHDLEAPAMVLVTHHVEEIPPGFTDILMLRGGEVVAAGPIEVTLTADNLSRTFGIPLVVDRHGERFAARALPPTEALDQQPALAGDVRG</sequence>
<reference evidence="5" key="1">
    <citation type="journal article" date="2019" name="Int. J. Syst. Evol. Microbiol.">
        <title>The Global Catalogue of Microorganisms (GCM) 10K type strain sequencing project: providing services to taxonomists for standard genome sequencing and annotation.</title>
        <authorList>
            <consortium name="The Broad Institute Genomics Platform"/>
            <consortium name="The Broad Institute Genome Sequencing Center for Infectious Disease"/>
            <person name="Wu L."/>
            <person name="Ma J."/>
        </authorList>
    </citation>
    <scope>NUCLEOTIDE SEQUENCE [LARGE SCALE GENOMIC DNA]</scope>
    <source>
        <strain evidence="5">CGMCC 1.5362</strain>
    </source>
</reference>
<protein>
    <submittedName>
        <fullName evidence="4">Iron ABC transporter ATP-binding protein</fullName>
    </submittedName>
</protein>
<dbReference type="Gene3D" id="3.40.50.300">
    <property type="entry name" value="P-loop containing nucleotide triphosphate hydrolases"/>
    <property type="match status" value="1"/>
</dbReference>
<evidence type="ECO:0000256" key="1">
    <source>
        <dbReference type="ARBA" id="ARBA00022741"/>
    </source>
</evidence>
<dbReference type="EMBL" id="BMLB01000005">
    <property type="protein sequence ID" value="GGK74966.1"/>
    <property type="molecule type" value="Genomic_DNA"/>
</dbReference>
<comment type="caution">
    <text evidence="4">The sequence shown here is derived from an EMBL/GenBank/DDBJ whole genome shotgun (WGS) entry which is preliminary data.</text>
</comment>
<dbReference type="SUPFAM" id="SSF52540">
    <property type="entry name" value="P-loop containing nucleoside triphosphate hydrolases"/>
    <property type="match status" value="1"/>
</dbReference>